<dbReference type="AlphaFoldDB" id="A0A399ERW3"/>
<organism evidence="1 2">
    <name type="scientific">Calidithermus terrae</name>
    <dbReference type="NCBI Taxonomy" id="1408545"/>
    <lineage>
        <taxon>Bacteria</taxon>
        <taxon>Thermotogati</taxon>
        <taxon>Deinococcota</taxon>
        <taxon>Deinococci</taxon>
        <taxon>Thermales</taxon>
        <taxon>Thermaceae</taxon>
        <taxon>Calidithermus</taxon>
    </lineage>
</organism>
<comment type="caution">
    <text evidence="1">The sequence shown here is derived from an EMBL/GenBank/DDBJ whole genome shotgun (WGS) entry which is preliminary data.</text>
</comment>
<accession>A0A399ERW3</accession>
<evidence type="ECO:0000313" key="2">
    <source>
        <dbReference type="Proteomes" id="UP000265715"/>
    </source>
</evidence>
<dbReference type="EMBL" id="QXDL01000043">
    <property type="protein sequence ID" value="RIH86698.1"/>
    <property type="molecule type" value="Genomic_DNA"/>
</dbReference>
<keyword evidence="2" id="KW-1185">Reference proteome</keyword>
<evidence type="ECO:0000313" key="1">
    <source>
        <dbReference type="EMBL" id="RIH86698.1"/>
    </source>
</evidence>
<dbReference type="Proteomes" id="UP000265715">
    <property type="component" value="Unassembled WGS sequence"/>
</dbReference>
<proteinExistence type="predicted"/>
<protein>
    <submittedName>
        <fullName evidence="1">Uncharacterized protein</fullName>
    </submittedName>
</protein>
<name>A0A399ERW3_9DEIN</name>
<gene>
    <name evidence="1" type="ORF">Mterra_01365</name>
</gene>
<sequence length="69" mass="7689">MAVGRCFVEVRPSLGFHQTRNNLLYVLANAGVPEEALPLKRLGPTTDFLGWPVEGIAHYIKLAKEKLNQ</sequence>
<reference evidence="1 2" key="1">
    <citation type="submission" date="2018-08" db="EMBL/GenBank/DDBJ databases">
        <title>Meiothermus terrae DSM 26712 genome sequencing project.</title>
        <authorList>
            <person name="Da Costa M.S."/>
            <person name="Albuquerque L."/>
            <person name="Raposo P."/>
            <person name="Froufe H.J.C."/>
            <person name="Barroso C.S."/>
            <person name="Egas C."/>
        </authorList>
    </citation>
    <scope>NUCLEOTIDE SEQUENCE [LARGE SCALE GENOMIC DNA]</scope>
    <source>
        <strain evidence="1 2">DSM 26712</strain>
    </source>
</reference>